<evidence type="ECO:0000256" key="10">
    <source>
        <dbReference type="SAM" id="Phobius"/>
    </source>
</evidence>
<dbReference type="RefSeq" id="WP_234866230.1">
    <property type="nucleotide sequence ID" value="NZ_JAKEVY010000003.1"/>
</dbReference>
<dbReference type="InterPro" id="IPR051050">
    <property type="entry name" value="Lipid_II_flippase_MurJ/MviN"/>
</dbReference>
<dbReference type="EMBL" id="JAKEVY010000003">
    <property type="protein sequence ID" value="MCF1715274.1"/>
    <property type="molecule type" value="Genomic_DNA"/>
</dbReference>
<dbReference type="PRINTS" id="PR01806">
    <property type="entry name" value="VIRFACTRMVIN"/>
</dbReference>
<evidence type="ECO:0000256" key="1">
    <source>
        <dbReference type="ARBA" id="ARBA00004651"/>
    </source>
</evidence>
<organism evidence="11 12">
    <name type="scientific">Flavihumibacter fluminis</name>
    <dbReference type="NCBI Taxonomy" id="2909236"/>
    <lineage>
        <taxon>Bacteria</taxon>
        <taxon>Pseudomonadati</taxon>
        <taxon>Bacteroidota</taxon>
        <taxon>Chitinophagia</taxon>
        <taxon>Chitinophagales</taxon>
        <taxon>Chitinophagaceae</taxon>
        <taxon>Flavihumibacter</taxon>
    </lineage>
</organism>
<evidence type="ECO:0000256" key="5">
    <source>
        <dbReference type="ARBA" id="ARBA00022984"/>
    </source>
</evidence>
<feature type="transmembrane region" description="Helical" evidence="10">
    <location>
        <begin position="308"/>
        <end position="327"/>
    </location>
</feature>
<feature type="transmembrane region" description="Helical" evidence="10">
    <location>
        <begin position="347"/>
        <end position="369"/>
    </location>
</feature>
<keyword evidence="5" id="KW-0573">Peptidoglycan synthesis</keyword>
<gene>
    <name evidence="11" type="ORF">L0U88_11610</name>
</gene>
<evidence type="ECO:0000256" key="8">
    <source>
        <dbReference type="ARBA" id="ARBA00060041"/>
    </source>
</evidence>
<evidence type="ECO:0000256" key="4">
    <source>
        <dbReference type="ARBA" id="ARBA00022960"/>
    </source>
</evidence>
<keyword evidence="4" id="KW-0133">Cell shape</keyword>
<feature type="transmembrane region" description="Helical" evidence="10">
    <location>
        <begin position="228"/>
        <end position="246"/>
    </location>
</feature>
<keyword evidence="12" id="KW-1185">Reference proteome</keyword>
<protein>
    <submittedName>
        <fullName evidence="11">Oligosaccharide flippase family protein</fullName>
    </submittedName>
</protein>
<comment type="similarity">
    <text evidence="9">Belongs to the MurJ/MviN family.</text>
</comment>
<evidence type="ECO:0000256" key="2">
    <source>
        <dbReference type="ARBA" id="ARBA00022475"/>
    </source>
</evidence>
<evidence type="ECO:0000313" key="12">
    <source>
        <dbReference type="Proteomes" id="UP001200145"/>
    </source>
</evidence>
<feature type="transmembrane region" description="Helical" evidence="10">
    <location>
        <begin position="12"/>
        <end position="38"/>
    </location>
</feature>
<feature type="transmembrane region" description="Helical" evidence="10">
    <location>
        <begin position="50"/>
        <end position="75"/>
    </location>
</feature>
<dbReference type="Proteomes" id="UP001200145">
    <property type="component" value="Unassembled WGS sequence"/>
</dbReference>
<feature type="transmembrane region" description="Helical" evidence="10">
    <location>
        <begin position="381"/>
        <end position="400"/>
    </location>
</feature>
<evidence type="ECO:0000256" key="9">
    <source>
        <dbReference type="ARBA" id="ARBA00061532"/>
    </source>
</evidence>
<accession>A0ABS9BHT1</accession>
<feature type="transmembrane region" description="Helical" evidence="10">
    <location>
        <begin position="87"/>
        <end position="109"/>
    </location>
</feature>
<keyword evidence="2" id="KW-1003">Cell membrane</keyword>
<keyword evidence="6 10" id="KW-1133">Transmembrane helix</keyword>
<dbReference type="InterPro" id="IPR004268">
    <property type="entry name" value="MurJ"/>
</dbReference>
<evidence type="ECO:0000256" key="3">
    <source>
        <dbReference type="ARBA" id="ARBA00022692"/>
    </source>
</evidence>
<feature type="transmembrane region" description="Helical" evidence="10">
    <location>
        <begin position="186"/>
        <end position="207"/>
    </location>
</feature>
<comment type="subcellular location">
    <subcellularLocation>
        <location evidence="1">Cell membrane</location>
        <topology evidence="1">Multi-pass membrane protein</topology>
    </subcellularLocation>
</comment>
<evidence type="ECO:0000256" key="7">
    <source>
        <dbReference type="ARBA" id="ARBA00023136"/>
    </source>
</evidence>
<feature type="transmembrane region" description="Helical" evidence="10">
    <location>
        <begin position="474"/>
        <end position="496"/>
    </location>
</feature>
<feature type="transmembrane region" description="Helical" evidence="10">
    <location>
        <begin position="266"/>
        <end position="287"/>
    </location>
</feature>
<keyword evidence="7 10" id="KW-0472">Membrane</keyword>
<feature type="transmembrane region" description="Helical" evidence="10">
    <location>
        <begin position="160"/>
        <end position="180"/>
    </location>
</feature>
<sequence>MKAEKKGLLKPTLQITALSLGGIALNFLTQLLVAYYFGATPARDAYFAALALPTYVAALLVGSLGVIYLPVFVDVTSKKGNLDARAFLGNSIGLVFGITALIVVAGTVFSNELIQLTAPGFSFEQIQFAGQLQRILLPTIVFQVLSHITASVLQTRSQFLLPAFTPLLSTLIILVVVSLLSKSIGIQSLAYGTLLGNAIAFLFNVMYLIRQNQVRFTGKFNNPYIKRWLALSLPLLAAGIFYRLTTVFERGIASYLEEGSLSYLGYANQIMTILATVTSSGIATTLYPQLSNSWIERDMESLKQQFLNGIRIILLICVPIAVVFIFWGQPVFRLLFERGAFTPEATVAVTSTFAFLTGAFLANSLGNLVAKIYYLSGKTMLGSAIEVATALIYLALAVSLAKKMQYNGLALATSITAALSITASFISLYFILKGFDLKELIRSFVLIPLAALLPMLLLQTLLKQLTVSINSLSIVLVAASMLLYLLLYICMLKLVGTPELNQIQRKLYFS</sequence>
<reference evidence="11 12" key="1">
    <citation type="submission" date="2022-01" db="EMBL/GenBank/DDBJ databases">
        <title>Flavihumibacter sp. nov., isolated from sediment of a river.</title>
        <authorList>
            <person name="Liu H."/>
        </authorList>
    </citation>
    <scope>NUCLEOTIDE SEQUENCE [LARGE SCALE GENOMIC DNA]</scope>
    <source>
        <strain evidence="11 12">RY-1</strain>
    </source>
</reference>
<dbReference type="Pfam" id="PF03023">
    <property type="entry name" value="MurJ"/>
    <property type="match status" value="1"/>
</dbReference>
<evidence type="ECO:0000313" key="11">
    <source>
        <dbReference type="EMBL" id="MCF1715274.1"/>
    </source>
</evidence>
<feature type="transmembrane region" description="Helical" evidence="10">
    <location>
        <begin position="406"/>
        <end position="432"/>
    </location>
</feature>
<evidence type="ECO:0000256" key="6">
    <source>
        <dbReference type="ARBA" id="ARBA00022989"/>
    </source>
</evidence>
<comment type="function">
    <text evidence="8">Involved in peptidoglycan biosynthesis. Transports lipid-linked peptidoglycan precursors from the inner to the outer leaflet of the cytoplasmic membrane.</text>
</comment>
<keyword evidence="3 10" id="KW-0812">Transmembrane</keyword>
<proteinExistence type="inferred from homology"/>
<comment type="caution">
    <text evidence="11">The sequence shown here is derived from an EMBL/GenBank/DDBJ whole genome shotgun (WGS) entry which is preliminary data.</text>
</comment>
<dbReference type="PANTHER" id="PTHR47019">
    <property type="entry name" value="LIPID II FLIPPASE MURJ"/>
    <property type="match status" value="1"/>
</dbReference>
<feature type="transmembrane region" description="Helical" evidence="10">
    <location>
        <begin position="444"/>
        <end position="462"/>
    </location>
</feature>
<dbReference type="PANTHER" id="PTHR47019:SF1">
    <property type="entry name" value="LIPID II FLIPPASE MURJ"/>
    <property type="match status" value="1"/>
</dbReference>
<name>A0ABS9BHT1_9BACT</name>